<dbReference type="Pfam" id="PF22725">
    <property type="entry name" value="GFO_IDH_MocA_C3"/>
    <property type="match status" value="1"/>
</dbReference>
<dbReference type="Gene3D" id="3.40.50.720">
    <property type="entry name" value="NAD(P)-binding Rossmann-like Domain"/>
    <property type="match status" value="1"/>
</dbReference>
<feature type="domain" description="GFO/IDH/MocA-like oxidoreductase" evidence="2">
    <location>
        <begin position="145"/>
        <end position="233"/>
    </location>
</feature>
<dbReference type="InterPro" id="IPR036291">
    <property type="entry name" value="NAD(P)-bd_dom_sf"/>
</dbReference>
<dbReference type="OrthoDB" id="9800252at2"/>
<dbReference type="AlphaFoldDB" id="A0A4R8BVI7"/>
<dbReference type="Gene3D" id="3.30.360.10">
    <property type="entry name" value="Dihydrodipicolinate Reductase, domain 2"/>
    <property type="match status" value="1"/>
</dbReference>
<evidence type="ECO:0000313" key="3">
    <source>
        <dbReference type="EMBL" id="TDW65804.1"/>
    </source>
</evidence>
<protein>
    <submittedName>
        <fullName evidence="3">Dehydrogenase</fullName>
    </submittedName>
</protein>
<proteinExistence type="predicted"/>
<dbReference type="Proteomes" id="UP000295146">
    <property type="component" value="Unassembled WGS sequence"/>
</dbReference>
<comment type="caution">
    <text evidence="3">The sequence shown here is derived from an EMBL/GenBank/DDBJ whole genome shotgun (WGS) entry which is preliminary data.</text>
</comment>
<dbReference type="InterPro" id="IPR055170">
    <property type="entry name" value="GFO_IDH_MocA-like_dom"/>
</dbReference>
<dbReference type="EMBL" id="SODP01000003">
    <property type="protein sequence ID" value="TDW65804.1"/>
    <property type="molecule type" value="Genomic_DNA"/>
</dbReference>
<dbReference type="InterPro" id="IPR051450">
    <property type="entry name" value="Gfo/Idh/MocA_Oxidoreductases"/>
</dbReference>
<gene>
    <name evidence="3" type="ORF">EV653_5819</name>
</gene>
<name>A0A4R8BVI7_9ACTN</name>
<dbReference type="SUPFAM" id="SSF55347">
    <property type="entry name" value="Glyceraldehyde-3-phosphate dehydrogenase-like, C-terminal domain"/>
    <property type="match status" value="1"/>
</dbReference>
<dbReference type="InterPro" id="IPR000683">
    <property type="entry name" value="Gfo/Idh/MocA-like_OxRdtase_N"/>
</dbReference>
<sequence length="363" mass="38622">MPEPLRLIQVGAGGMGRAWLRTIAANADVELVGLVDLDLETARSAADQHGFPDLPIASSIDELSKDADAVIDVTVPVAHPKVSVDALLGGLPVLCEKPLAETVRECLVMVAASEVSGKLLMVSQSRRYFRAVAAFQRQLAELGPIGTLSCEFYKAPHFSGFRERMAEPLLVDMAIHQFDLSRKLMGSEPVSVYCDSYNPPWSWFDGNAAASAIFTYADGSRFTFTGSWCAPGLETSWNGFWRASTAAGTATWDGDNAPVAELVSGEPLPAVMSDEPQEIAGSLVEFVNAVRTSATPQSEVHSNVVSLAMVEAAVRSATTGAPVRIADVITEAHTEAIATTQDPALQAALKSWPNPLKAVGLEP</sequence>
<organism evidence="3 4">
    <name type="scientific">Kribbella pratensis</name>
    <dbReference type="NCBI Taxonomy" id="2512112"/>
    <lineage>
        <taxon>Bacteria</taxon>
        <taxon>Bacillati</taxon>
        <taxon>Actinomycetota</taxon>
        <taxon>Actinomycetes</taxon>
        <taxon>Propionibacteriales</taxon>
        <taxon>Kribbellaceae</taxon>
        <taxon>Kribbella</taxon>
    </lineage>
</organism>
<feature type="domain" description="Gfo/Idh/MocA-like oxidoreductase N-terminal" evidence="1">
    <location>
        <begin position="10"/>
        <end position="123"/>
    </location>
</feature>
<accession>A0A4R8BVI7</accession>
<keyword evidence="4" id="KW-1185">Reference proteome</keyword>
<reference evidence="3 4" key="1">
    <citation type="submission" date="2019-03" db="EMBL/GenBank/DDBJ databases">
        <title>Genomic Encyclopedia of Type Strains, Phase III (KMG-III): the genomes of soil and plant-associated and newly described type strains.</title>
        <authorList>
            <person name="Whitman W."/>
        </authorList>
    </citation>
    <scope>NUCLEOTIDE SEQUENCE [LARGE SCALE GENOMIC DNA]</scope>
    <source>
        <strain evidence="3 4">VKM Ac-2573</strain>
    </source>
</reference>
<dbReference type="RefSeq" id="WP_134107246.1">
    <property type="nucleotide sequence ID" value="NZ_SODP01000003.1"/>
</dbReference>
<evidence type="ECO:0000259" key="1">
    <source>
        <dbReference type="Pfam" id="PF01408"/>
    </source>
</evidence>
<dbReference type="Pfam" id="PF01408">
    <property type="entry name" value="GFO_IDH_MocA"/>
    <property type="match status" value="1"/>
</dbReference>
<dbReference type="PANTHER" id="PTHR43377">
    <property type="entry name" value="BILIVERDIN REDUCTASE A"/>
    <property type="match status" value="1"/>
</dbReference>
<dbReference type="PANTHER" id="PTHR43377:SF1">
    <property type="entry name" value="BILIVERDIN REDUCTASE A"/>
    <property type="match status" value="1"/>
</dbReference>
<evidence type="ECO:0000313" key="4">
    <source>
        <dbReference type="Proteomes" id="UP000295146"/>
    </source>
</evidence>
<evidence type="ECO:0000259" key="2">
    <source>
        <dbReference type="Pfam" id="PF22725"/>
    </source>
</evidence>
<dbReference type="GO" id="GO:0000166">
    <property type="term" value="F:nucleotide binding"/>
    <property type="evidence" value="ECO:0007669"/>
    <property type="project" value="InterPro"/>
</dbReference>
<dbReference type="SUPFAM" id="SSF51735">
    <property type="entry name" value="NAD(P)-binding Rossmann-fold domains"/>
    <property type="match status" value="1"/>
</dbReference>